<dbReference type="Proteomes" id="UP000011585">
    <property type="component" value="Unassembled WGS sequence"/>
</dbReference>
<evidence type="ECO:0000313" key="1">
    <source>
        <dbReference type="EMBL" id="ELY28624.1"/>
    </source>
</evidence>
<reference evidence="1 2" key="1">
    <citation type="journal article" date="2014" name="PLoS Genet.">
        <title>Phylogenetically driven sequencing of extremely halophilic archaea reveals strategies for static and dynamic osmo-response.</title>
        <authorList>
            <person name="Becker E.A."/>
            <person name="Seitzer P.M."/>
            <person name="Tritt A."/>
            <person name="Larsen D."/>
            <person name="Krusor M."/>
            <person name="Yao A.I."/>
            <person name="Wu D."/>
            <person name="Madern D."/>
            <person name="Eisen J.A."/>
            <person name="Darling A.E."/>
            <person name="Facciotti M.T."/>
        </authorList>
    </citation>
    <scope>NUCLEOTIDE SEQUENCE [LARGE SCALE GENOMIC DNA]</scope>
    <source>
        <strain evidence="1 2">DSM 11551</strain>
    </source>
</reference>
<comment type="caution">
    <text evidence="1">The sequence shown here is derived from an EMBL/GenBank/DDBJ whole genome shotgun (WGS) entry which is preliminary data.</text>
</comment>
<accession>L9UUU2</accession>
<evidence type="ECO:0000313" key="2">
    <source>
        <dbReference type="Proteomes" id="UP000011585"/>
    </source>
</evidence>
<dbReference type="EMBL" id="AOHT01000024">
    <property type="protein sequence ID" value="ELY28624.1"/>
    <property type="molecule type" value="Genomic_DNA"/>
</dbReference>
<proteinExistence type="predicted"/>
<organism evidence="1 2">
    <name type="scientific">Halogeometricum borinquense (strain ATCC 700274 / DSM 11551 / JCM 10706 / KCTC 4070 / PR3)</name>
    <dbReference type="NCBI Taxonomy" id="469382"/>
    <lineage>
        <taxon>Archaea</taxon>
        <taxon>Methanobacteriati</taxon>
        <taxon>Methanobacteriota</taxon>
        <taxon>Stenosarchaea group</taxon>
        <taxon>Halobacteria</taxon>
        <taxon>Halobacteriales</taxon>
        <taxon>Haloferacaceae</taxon>
        <taxon>Halogeometricum</taxon>
    </lineage>
</organism>
<gene>
    <name evidence="1" type="ORF">C499_08175</name>
</gene>
<dbReference type="AlphaFoldDB" id="L9UUU2"/>
<sequence>MTLCRVTTRCEYCAEQPRVSDAAVRRIRRPPSNPIPVLYIERAEHV</sequence>
<name>L9UUU2_HALBP</name>
<protein>
    <submittedName>
        <fullName evidence="1">Uncharacterized protein</fullName>
    </submittedName>
</protein>